<dbReference type="EMBL" id="JAIWOZ010000001">
    <property type="protein sequence ID" value="KAH6610116.1"/>
    <property type="molecule type" value="Genomic_DNA"/>
</dbReference>
<evidence type="ECO:0000313" key="1">
    <source>
        <dbReference type="EMBL" id="KAH6610116.1"/>
    </source>
</evidence>
<gene>
    <name evidence="1" type="ORF">Trco_000136</name>
</gene>
<dbReference type="CDD" id="cd19357">
    <property type="entry name" value="TenA_E_At3g16990-like"/>
    <property type="match status" value="1"/>
</dbReference>
<dbReference type="SUPFAM" id="SSF48613">
    <property type="entry name" value="Heme oxygenase-like"/>
    <property type="match status" value="1"/>
</dbReference>
<reference evidence="1" key="1">
    <citation type="submission" date="2021-08" db="EMBL/GenBank/DDBJ databases">
        <title>Chromosome-Level Trichoderma cornu-damae using Hi-C Data.</title>
        <authorList>
            <person name="Kim C.S."/>
        </authorList>
    </citation>
    <scope>NUCLEOTIDE SEQUENCE</scope>
    <source>
        <strain evidence="1">KA19-0412C</strain>
    </source>
</reference>
<sequence length="273" mass="29777">MAAPFSLTQSILVSDPVAYKSATQSPFLARASQGRVSKDVLGQWLANDRLYIHAYIRGAGRLLSFLRLPEAVSVPRDEAAGREESASTGLLHWVVDALVNIRREEDFFVRTAARYGLDVNLPAGVDGRVAPGAKLEGLCRFEVLFDGISPGGRLPWLEAAVVFWATEKCYLDAWSGAAARLSTADGASQGDADTDADGGALRREFVPNWSSGEFAQFVDRLGEIIDSAARREVRLRQAEGEAVKVELLDRALAKWQQVLAAEEAFWPAMEARP</sequence>
<accession>A0A9P8TW18</accession>
<dbReference type="OrthoDB" id="37730at2759"/>
<dbReference type="Gene3D" id="1.20.910.10">
    <property type="entry name" value="Heme oxygenase-like"/>
    <property type="match status" value="1"/>
</dbReference>
<evidence type="ECO:0008006" key="3">
    <source>
        <dbReference type="Google" id="ProtNLM"/>
    </source>
</evidence>
<dbReference type="Proteomes" id="UP000827724">
    <property type="component" value="Unassembled WGS sequence"/>
</dbReference>
<evidence type="ECO:0000313" key="2">
    <source>
        <dbReference type="Proteomes" id="UP000827724"/>
    </source>
</evidence>
<keyword evidence="2" id="KW-1185">Reference proteome</keyword>
<dbReference type="AlphaFoldDB" id="A0A9P8TW18"/>
<protein>
    <recommendedName>
        <fullName evidence="3">Heme oxygenase-like protein</fullName>
    </recommendedName>
</protein>
<dbReference type="PANTHER" id="PTHR41813">
    <property type="entry name" value="REGULATOR PAB1642, PUTATIVE (AFU_ORTHOLOGUE AFUA_3G11955)-RELATED"/>
    <property type="match status" value="1"/>
</dbReference>
<dbReference type="InterPro" id="IPR053261">
    <property type="entry name" value="Polyketide-peptide_reg"/>
</dbReference>
<proteinExistence type="predicted"/>
<organism evidence="1 2">
    <name type="scientific">Trichoderma cornu-damae</name>
    <dbReference type="NCBI Taxonomy" id="654480"/>
    <lineage>
        <taxon>Eukaryota</taxon>
        <taxon>Fungi</taxon>
        <taxon>Dikarya</taxon>
        <taxon>Ascomycota</taxon>
        <taxon>Pezizomycotina</taxon>
        <taxon>Sordariomycetes</taxon>
        <taxon>Hypocreomycetidae</taxon>
        <taxon>Hypocreales</taxon>
        <taxon>Hypocreaceae</taxon>
        <taxon>Trichoderma</taxon>
    </lineage>
</organism>
<dbReference type="PANTHER" id="PTHR41813:SF2">
    <property type="entry name" value="REGULATOR PAB1642, PUTATIVE (AFU_ORTHOLOGUE AFUA_3G11955)-RELATED"/>
    <property type="match status" value="1"/>
</dbReference>
<dbReference type="InterPro" id="IPR016084">
    <property type="entry name" value="Haem_Oase-like_multi-hlx"/>
</dbReference>
<name>A0A9P8TW18_9HYPO</name>
<comment type="caution">
    <text evidence="1">The sequence shown here is derived from an EMBL/GenBank/DDBJ whole genome shotgun (WGS) entry which is preliminary data.</text>
</comment>